<dbReference type="GO" id="GO:0030395">
    <property type="term" value="F:lactose binding"/>
    <property type="evidence" value="ECO:0007669"/>
    <property type="project" value="TreeGrafter"/>
</dbReference>
<keyword evidence="11" id="KW-1185">Reference proteome</keyword>
<feature type="domain" description="Major facilitator superfamily (MFS) profile" evidence="9">
    <location>
        <begin position="1"/>
        <end position="387"/>
    </location>
</feature>
<feature type="transmembrane region" description="Helical" evidence="8">
    <location>
        <begin position="243"/>
        <end position="261"/>
    </location>
</feature>
<dbReference type="GO" id="GO:0005886">
    <property type="term" value="C:plasma membrane"/>
    <property type="evidence" value="ECO:0007669"/>
    <property type="project" value="UniProtKB-SubCell"/>
</dbReference>
<evidence type="ECO:0000313" key="10">
    <source>
        <dbReference type="EMBL" id="QOV18671.1"/>
    </source>
</evidence>
<keyword evidence="2" id="KW-0813">Transport</keyword>
<dbReference type="EMBL" id="CP063304">
    <property type="protein sequence ID" value="QOV18671.1"/>
    <property type="molecule type" value="Genomic_DNA"/>
</dbReference>
<evidence type="ECO:0000256" key="2">
    <source>
        <dbReference type="ARBA" id="ARBA00022448"/>
    </source>
</evidence>
<feature type="transmembrane region" description="Helical" evidence="8">
    <location>
        <begin position="7"/>
        <end position="26"/>
    </location>
</feature>
<dbReference type="InterPro" id="IPR020846">
    <property type="entry name" value="MFS_dom"/>
</dbReference>
<evidence type="ECO:0000256" key="3">
    <source>
        <dbReference type="ARBA" id="ARBA00022475"/>
    </source>
</evidence>
<protein>
    <submittedName>
        <fullName evidence="10">MFS transporter</fullName>
    </submittedName>
</protein>
<name>A0A7M2RFC5_9FIRM</name>
<keyword evidence="4" id="KW-0997">Cell inner membrane</keyword>
<dbReference type="InterPro" id="IPR024989">
    <property type="entry name" value="MFS_assoc_dom"/>
</dbReference>
<proteinExistence type="predicted"/>
<organism evidence="10 11">
    <name type="scientific">Blautia liquoris</name>
    <dbReference type="NCBI Taxonomy" id="2779518"/>
    <lineage>
        <taxon>Bacteria</taxon>
        <taxon>Bacillati</taxon>
        <taxon>Bacillota</taxon>
        <taxon>Clostridia</taxon>
        <taxon>Lachnospirales</taxon>
        <taxon>Lachnospiraceae</taxon>
        <taxon>Blautia</taxon>
    </lineage>
</organism>
<evidence type="ECO:0000256" key="5">
    <source>
        <dbReference type="ARBA" id="ARBA00022692"/>
    </source>
</evidence>
<dbReference type="Pfam" id="PF12832">
    <property type="entry name" value="MFS_1_like"/>
    <property type="match status" value="1"/>
</dbReference>
<evidence type="ECO:0000313" key="11">
    <source>
        <dbReference type="Proteomes" id="UP000593601"/>
    </source>
</evidence>
<reference evidence="10 11" key="1">
    <citation type="submission" date="2020-10" db="EMBL/GenBank/DDBJ databases">
        <title>Blautia liquoris sp.nov., isolated from the mud in a fermentation cellar used for the production of Chinese strong-flavoured liquor.</title>
        <authorList>
            <person name="Lu L."/>
        </authorList>
    </citation>
    <scope>NUCLEOTIDE SEQUENCE [LARGE SCALE GENOMIC DNA]</scope>
    <source>
        <strain evidence="10 11">LZLJ-3</strain>
    </source>
</reference>
<evidence type="ECO:0000259" key="9">
    <source>
        <dbReference type="PROSITE" id="PS50850"/>
    </source>
</evidence>
<evidence type="ECO:0000256" key="4">
    <source>
        <dbReference type="ARBA" id="ARBA00022519"/>
    </source>
</evidence>
<feature type="transmembrane region" description="Helical" evidence="8">
    <location>
        <begin position="293"/>
        <end position="318"/>
    </location>
</feature>
<feature type="transmembrane region" description="Helical" evidence="8">
    <location>
        <begin position="196"/>
        <end position="223"/>
    </location>
</feature>
<dbReference type="RefSeq" id="WP_193735033.1">
    <property type="nucleotide sequence ID" value="NZ_CP063304.1"/>
</dbReference>
<dbReference type="KEGG" id="bliq:INP51_11730"/>
<evidence type="ECO:0000256" key="6">
    <source>
        <dbReference type="ARBA" id="ARBA00022989"/>
    </source>
</evidence>
<feature type="transmembrane region" description="Helical" evidence="8">
    <location>
        <begin position="95"/>
        <end position="118"/>
    </location>
</feature>
<accession>A0A7M2RFC5</accession>
<dbReference type="AlphaFoldDB" id="A0A7M2RFC5"/>
<dbReference type="Proteomes" id="UP000593601">
    <property type="component" value="Chromosome"/>
</dbReference>
<dbReference type="InterPro" id="IPR036259">
    <property type="entry name" value="MFS_trans_sf"/>
</dbReference>
<feature type="transmembrane region" description="Helical" evidence="8">
    <location>
        <begin position="70"/>
        <end position="89"/>
    </location>
</feature>
<dbReference type="PANTHER" id="PTHR23522">
    <property type="entry name" value="BLL5896 PROTEIN"/>
    <property type="match status" value="1"/>
</dbReference>
<sequence length="393" mass="43285">MRKQGLLLFFINAFVYISGVFYTPFISSYYSTKGISPTRIGILLMIGPITAIFVQPFWGKLSDSRGKRKLVLSVAVAGSCFAMCAYYIGNSFASYIFATVLVNIFTLSIIPLSDALLISLTGSLGISFSWVRLGGTLGYAAMAVFAGIILKRYPQMQFALSSCSYALLLLLISFLPKDDKLNKIKSTKKRIKPIKIISISNIFLSNEIYLVLFSVLICQIGLSFYSGFMGPYLIQQGYSQREIGIMNCLSALSEVPVLLVIDKIRQRVGEIPVLLFSCFMTAIRIFIFTGESIFSAALAQLLQGTTYMTTYYCAALYIGKNVREGKLSQGQGILGTVQMGMGAVLGSFIGGLTVDYIGFRKAFLFVSIILFVLSGFILTYFRIIQVGSVKRRG</sequence>
<feature type="transmembrane region" description="Helical" evidence="8">
    <location>
        <begin position="130"/>
        <end position="150"/>
    </location>
</feature>
<feature type="transmembrane region" description="Helical" evidence="8">
    <location>
        <begin position="362"/>
        <end position="383"/>
    </location>
</feature>
<dbReference type="SUPFAM" id="SSF103473">
    <property type="entry name" value="MFS general substrate transporter"/>
    <property type="match status" value="1"/>
</dbReference>
<feature type="transmembrane region" description="Helical" evidence="8">
    <location>
        <begin position="268"/>
        <end position="287"/>
    </location>
</feature>
<comment type="subcellular location">
    <subcellularLocation>
        <location evidence="1">Cell inner membrane</location>
        <topology evidence="1">Multi-pass membrane protein</topology>
    </subcellularLocation>
</comment>
<dbReference type="Gene3D" id="1.20.1250.20">
    <property type="entry name" value="MFS general substrate transporter like domains"/>
    <property type="match status" value="2"/>
</dbReference>
<evidence type="ECO:0000256" key="7">
    <source>
        <dbReference type="ARBA" id="ARBA00023136"/>
    </source>
</evidence>
<keyword evidence="6 8" id="KW-1133">Transmembrane helix</keyword>
<feature type="transmembrane region" description="Helical" evidence="8">
    <location>
        <begin position="156"/>
        <end position="175"/>
    </location>
</feature>
<feature type="transmembrane region" description="Helical" evidence="8">
    <location>
        <begin position="38"/>
        <end position="58"/>
    </location>
</feature>
<gene>
    <name evidence="10" type="ORF">INP51_11730</name>
</gene>
<feature type="transmembrane region" description="Helical" evidence="8">
    <location>
        <begin position="330"/>
        <end position="350"/>
    </location>
</feature>
<dbReference type="PROSITE" id="PS50850">
    <property type="entry name" value="MFS"/>
    <property type="match status" value="1"/>
</dbReference>
<keyword evidence="3" id="KW-1003">Cell membrane</keyword>
<evidence type="ECO:0000256" key="8">
    <source>
        <dbReference type="SAM" id="Phobius"/>
    </source>
</evidence>
<keyword evidence="7 8" id="KW-0472">Membrane</keyword>
<dbReference type="PANTHER" id="PTHR23522:SF10">
    <property type="entry name" value="3-PHENYLPROPIONIC ACID TRANSPORTER-RELATED"/>
    <property type="match status" value="1"/>
</dbReference>
<evidence type="ECO:0000256" key="1">
    <source>
        <dbReference type="ARBA" id="ARBA00004429"/>
    </source>
</evidence>
<dbReference type="GO" id="GO:0015528">
    <property type="term" value="F:lactose:proton symporter activity"/>
    <property type="evidence" value="ECO:0007669"/>
    <property type="project" value="TreeGrafter"/>
</dbReference>
<keyword evidence="5 8" id="KW-0812">Transmembrane</keyword>